<dbReference type="OrthoDB" id="1911038at2"/>
<accession>A0A1M6ZTM3</accession>
<evidence type="ECO:0000313" key="2">
    <source>
        <dbReference type="Proteomes" id="UP000184386"/>
    </source>
</evidence>
<keyword evidence="2" id="KW-1185">Reference proteome</keyword>
<gene>
    <name evidence="1" type="ORF">SAMN02745136_04662</name>
</gene>
<dbReference type="RefSeq" id="WP_073279439.1">
    <property type="nucleotide sequence ID" value="NZ_FRAC01000030.1"/>
</dbReference>
<dbReference type="EMBL" id="FRAC01000030">
    <property type="protein sequence ID" value="SHL33848.1"/>
    <property type="molecule type" value="Genomic_DNA"/>
</dbReference>
<proteinExistence type="predicted"/>
<dbReference type="Proteomes" id="UP000184386">
    <property type="component" value="Unassembled WGS sequence"/>
</dbReference>
<dbReference type="AlphaFoldDB" id="A0A1M6ZTM3"/>
<name>A0A1M6ZTM3_9FIRM</name>
<reference evidence="1 2" key="1">
    <citation type="submission" date="2016-11" db="EMBL/GenBank/DDBJ databases">
        <authorList>
            <person name="Jaros S."/>
            <person name="Januszkiewicz K."/>
            <person name="Wedrychowicz H."/>
        </authorList>
    </citation>
    <scope>NUCLEOTIDE SEQUENCE [LARGE SCALE GENOMIC DNA]</scope>
    <source>
        <strain evidence="1 2">DSM 15929</strain>
    </source>
</reference>
<sequence>MTEQELLDMFIQERINMLIDALHQNQSIKSEQEEARILQAEIFIENLPDKEKKLVENYIDSLTSQLAIEETFLYRHGFIDGIKALKYIRKL</sequence>
<organism evidence="1 2">
    <name type="scientific">Anaerocolumna jejuensis DSM 15929</name>
    <dbReference type="NCBI Taxonomy" id="1121322"/>
    <lineage>
        <taxon>Bacteria</taxon>
        <taxon>Bacillati</taxon>
        <taxon>Bacillota</taxon>
        <taxon>Clostridia</taxon>
        <taxon>Lachnospirales</taxon>
        <taxon>Lachnospiraceae</taxon>
        <taxon>Anaerocolumna</taxon>
    </lineage>
</organism>
<protein>
    <submittedName>
        <fullName evidence="1">Uncharacterized protein</fullName>
    </submittedName>
</protein>
<evidence type="ECO:0000313" key="1">
    <source>
        <dbReference type="EMBL" id="SHL33848.1"/>
    </source>
</evidence>